<feature type="region of interest" description="Disordered" evidence="3">
    <location>
        <begin position="338"/>
        <end position="370"/>
    </location>
</feature>
<dbReference type="PANTHER" id="PTHR47245">
    <property type="entry name" value="PEPTIDYLPROLYL ISOMERASE"/>
    <property type="match status" value="1"/>
</dbReference>
<dbReference type="SUPFAM" id="SSF54534">
    <property type="entry name" value="FKBP-like"/>
    <property type="match status" value="1"/>
</dbReference>
<protein>
    <submittedName>
        <fullName evidence="6">Peptidylprolyl isomerase</fullName>
    </submittedName>
</protein>
<evidence type="ECO:0000256" key="4">
    <source>
        <dbReference type="SAM" id="SignalP"/>
    </source>
</evidence>
<keyword evidence="2" id="KW-0175">Coiled coil</keyword>
<sequence>MKKWMSKKVAGLLCLCLTGALLGGCSGAAKSNDETVLFEYDGQKVYLDEAWVYAKTIQSQYESWYGSSVWDYPVSDADGKQVTMEELTKQDMISQIKMVKYLSKEAEKQGLSLTEEEKKTAKENAESFMSSVGEDDLKQTGITEDTMVKVYEENTLASKYHDKIVEDGNVTVSDEEARQYKTYNLLFETFDYDDNGQKVEFSAKKKAAQKKKAEEALARIRAGEDDLEALAKEYKAEKSSEYTLGDDETTVKEYREAALKLKKNEVSDIVESEFGYHIIKMLNPNDKEATKEKKEELLQQKQNEYFTEQYQELTKSLEEKWDFDKDVNKKAYEKITFKQEETKEESTTSVEDTTTSSESTTTTSEATTAE</sequence>
<dbReference type="Gene3D" id="3.10.50.40">
    <property type="match status" value="1"/>
</dbReference>
<dbReference type="PANTHER" id="PTHR47245:SF2">
    <property type="entry name" value="PEPTIDYL-PROLYL CIS-TRANS ISOMERASE HP_0175-RELATED"/>
    <property type="match status" value="1"/>
</dbReference>
<keyword evidence="4" id="KW-0732">Signal</keyword>
<dbReference type="InterPro" id="IPR027304">
    <property type="entry name" value="Trigger_fact/SurA_dom_sf"/>
</dbReference>
<dbReference type="PROSITE" id="PS51257">
    <property type="entry name" value="PROKAR_LIPOPROTEIN"/>
    <property type="match status" value="1"/>
</dbReference>
<feature type="coiled-coil region" evidence="2">
    <location>
        <begin position="210"/>
        <end position="237"/>
    </location>
</feature>
<evidence type="ECO:0000313" key="7">
    <source>
        <dbReference type="Proteomes" id="UP000823618"/>
    </source>
</evidence>
<keyword evidence="1 6" id="KW-0413">Isomerase</keyword>
<dbReference type="Proteomes" id="UP000823618">
    <property type="component" value="Unassembled WGS sequence"/>
</dbReference>
<dbReference type="InterPro" id="IPR050245">
    <property type="entry name" value="PrsA_foldase"/>
</dbReference>
<evidence type="ECO:0000256" key="3">
    <source>
        <dbReference type="SAM" id="MobiDB-lite"/>
    </source>
</evidence>
<feature type="signal peptide" evidence="4">
    <location>
        <begin position="1"/>
        <end position="31"/>
    </location>
</feature>
<dbReference type="InterPro" id="IPR000297">
    <property type="entry name" value="PPIase_PpiC"/>
</dbReference>
<evidence type="ECO:0000259" key="5">
    <source>
        <dbReference type="PROSITE" id="PS50198"/>
    </source>
</evidence>
<organism evidence="6 7">
    <name type="scientific">Candidatus Scybalomonas excrementavium</name>
    <dbReference type="NCBI Taxonomy" id="2840943"/>
    <lineage>
        <taxon>Bacteria</taxon>
        <taxon>Bacillati</taxon>
        <taxon>Bacillota</taxon>
        <taxon>Clostridia</taxon>
        <taxon>Lachnospirales</taxon>
        <taxon>Lachnospiraceae</taxon>
        <taxon>Lachnospiraceae incertae sedis</taxon>
        <taxon>Candidatus Scybalomonas</taxon>
    </lineage>
</organism>
<feature type="domain" description="PpiC" evidence="5">
    <location>
        <begin position="177"/>
        <end position="283"/>
    </location>
</feature>
<name>A0A9D9I207_9FIRM</name>
<gene>
    <name evidence="6" type="ORF">IAC13_07095</name>
</gene>
<dbReference type="AlphaFoldDB" id="A0A9D9I207"/>
<evidence type="ECO:0000256" key="2">
    <source>
        <dbReference type="SAM" id="Coils"/>
    </source>
</evidence>
<reference evidence="6" key="2">
    <citation type="journal article" date="2021" name="PeerJ">
        <title>Extensive microbial diversity within the chicken gut microbiome revealed by metagenomics and culture.</title>
        <authorList>
            <person name="Gilroy R."/>
            <person name="Ravi A."/>
            <person name="Getino M."/>
            <person name="Pursley I."/>
            <person name="Horton D.L."/>
            <person name="Alikhan N.F."/>
            <person name="Baker D."/>
            <person name="Gharbi K."/>
            <person name="Hall N."/>
            <person name="Watson M."/>
            <person name="Adriaenssens E.M."/>
            <person name="Foster-Nyarko E."/>
            <person name="Jarju S."/>
            <person name="Secka A."/>
            <person name="Antonio M."/>
            <person name="Oren A."/>
            <person name="Chaudhuri R.R."/>
            <person name="La Ragione R."/>
            <person name="Hildebrand F."/>
            <person name="Pallen M.J."/>
        </authorList>
    </citation>
    <scope>NUCLEOTIDE SEQUENCE</scope>
    <source>
        <strain evidence="6">E3-2379</strain>
    </source>
</reference>
<evidence type="ECO:0000313" key="6">
    <source>
        <dbReference type="EMBL" id="MBO8463678.1"/>
    </source>
</evidence>
<dbReference type="PROSITE" id="PS50198">
    <property type="entry name" value="PPIC_PPIASE_2"/>
    <property type="match status" value="1"/>
</dbReference>
<comment type="caution">
    <text evidence="6">The sequence shown here is derived from an EMBL/GenBank/DDBJ whole genome shotgun (WGS) entry which is preliminary data.</text>
</comment>
<proteinExistence type="predicted"/>
<dbReference type="EMBL" id="JADIML010000194">
    <property type="protein sequence ID" value="MBO8463678.1"/>
    <property type="molecule type" value="Genomic_DNA"/>
</dbReference>
<dbReference type="GO" id="GO:0003755">
    <property type="term" value="F:peptidyl-prolyl cis-trans isomerase activity"/>
    <property type="evidence" value="ECO:0007669"/>
    <property type="project" value="UniProtKB-KW"/>
</dbReference>
<dbReference type="InterPro" id="IPR046357">
    <property type="entry name" value="PPIase_dom_sf"/>
</dbReference>
<dbReference type="Pfam" id="PF00639">
    <property type="entry name" value="Rotamase"/>
    <property type="match status" value="1"/>
</dbReference>
<feature type="chain" id="PRO_5039067986" evidence="4">
    <location>
        <begin position="32"/>
        <end position="370"/>
    </location>
</feature>
<keyword evidence="1" id="KW-0697">Rotamase</keyword>
<feature type="compositionally biased region" description="Low complexity" evidence="3">
    <location>
        <begin position="347"/>
        <end position="370"/>
    </location>
</feature>
<reference evidence="6" key="1">
    <citation type="submission" date="2020-10" db="EMBL/GenBank/DDBJ databases">
        <authorList>
            <person name="Gilroy R."/>
        </authorList>
    </citation>
    <scope>NUCLEOTIDE SEQUENCE</scope>
    <source>
        <strain evidence="6">E3-2379</strain>
    </source>
</reference>
<accession>A0A9D9I207</accession>
<evidence type="ECO:0000256" key="1">
    <source>
        <dbReference type="PROSITE-ProRule" id="PRU00278"/>
    </source>
</evidence>
<dbReference type="SUPFAM" id="SSF109998">
    <property type="entry name" value="Triger factor/SurA peptide-binding domain-like"/>
    <property type="match status" value="1"/>
</dbReference>